<comment type="similarity">
    <text evidence="2">Belongs to the pterin-4-alpha-carbinolamine dehydratase family.</text>
</comment>
<evidence type="ECO:0000256" key="5">
    <source>
        <dbReference type="ARBA" id="ARBA00030497"/>
    </source>
</evidence>
<evidence type="ECO:0000313" key="7">
    <source>
        <dbReference type="Proteomes" id="UP000297716"/>
    </source>
</evidence>
<keyword evidence="7" id="KW-1185">Reference proteome</keyword>
<name>A0A4Z0YTN8_9PEZI</name>
<protein>
    <recommendedName>
        <fullName evidence="3">4a-hydroxytetrahydrobiopterin dehydratase</fullName>
        <ecNumber evidence="3">4.2.1.96</ecNumber>
    </recommendedName>
    <alternativeName>
        <fullName evidence="5">4-alpha-hydroxy-tetrahydropterin dehydratase</fullName>
    </alternativeName>
</protein>
<dbReference type="STRING" id="37992.A0A4Z0YTN8"/>
<evidence type="ECO:0000256" key="3">
    <source>
        <dbReference type="ARBA" id="ARBA00013252"/>
    </source>
</evidence>
<dbReference type="InterPro" id="IPR036428">
    <property type="entry name" value="PCD_sf"/>
</dbReference>
<dbReference type="Pfam" id="PF01329">
    <property type="entry name" value="Pterin_4a"/>
    <property type="match status" value="1"/>
</dbReference>
<comment type="caution">
    <text evidence="6">The sequence shown here is derived from an EMBL/GenBank/DDBJ whole genome shotgun (WGS) entry which is preliminary data.</text>
</comment>
<dbReference type="Gene3D" id="3.30.1360.20">
    <property type="entry name" value="Transcriptional coactivator/pterin dehydratase"/>
    <property type="match status" value="1"/>
</dbReference>
<organism evidence="6 7">
    <name type="scientific">Xylaria hypoxylon</name>
    <dbReference type="NCBI Taxonomy" id="37992"/>
    <lineage>
        <taxon>Eukaryota</taxon>
        <taxon>Fungi</taxon>
        <taxon>Dikarya</taxon>
        <taxon>Ascomycota</taxon>
        <taxon>Pezizomycotina</taxon>
        <taxon>Sordariomycetes</taxon>
        <taxon>Xylariomycetidae</taxon>
        <taxon>Xylariales</taxon>
        <taxon>Xylariaceae</taxon>
        <taxon>Xylaria</taxon>
    </lineage>
</organism>
<dbReference type="GO" id="GO:0006729">
    <property type="term" value="P:tetrahydrobiopterin biosynthetic process"/>
    <property type="evidence" value="ECO:0007669"/>
    <property type="project" value="InterPro"/>
</dbReference>
<dbReference type="SUPFAM" id="SSF55248">
    <property type="entry name" value="PCD-like"/>
    <property type="match status" value="1"/>
</dbReference>
<dbReference type="PANTHER" id="PTHR12599">
    <property type="entry name" value="PTERIN-4-ALPHA-CARBINOLAMINE DEHYDRATASE"/>
    <property type="match status" value="1"/>
</dbReference>
<evidence type="ECO:0000313" key="6">
    <source>
        <dbReference type="EMBL" id="TGJ82460.1"/>
    </source>
</evidence>
<sequence>MSASMSRGKAIQTLRVTRQAARASRSPFAHTMLSHYQSSSGVNATPNNAKVKFSAGADETSLTAALHELLDSAGKGGRWKLIPTGQGLERSFRFKNFAKTSGLGLYYNPVPHDHLSFNFAHVVKAGKGSGIDNTSLVSLSLMPGLDESSSQQRQYDDEAILKPSLLPTCLQLTGRHNTPAKRSMGGGYKASSADSYLYLQDFMTAISLQCKLKNHHPEWSNVYNTTYIRWTTHNPEGLSAKDVELAGLCDSLARDFGEVVVDDGNAAQSHDLRQVADRVKSDAGDCCTPKKP</sequence>
<dbReference type="Proteomes" id="UP000297716">
    <property type="component" value="Unassembled WGS sequence"/>
</dbReference>
<dbReference type="InterPro" id="IPR001533">
    <property type="entry name" value="Pterin_deHydtase"/>
</dbReference>
<proteinExistence type="inferred from homology"/>
<accession>A0A4Z0YTN8</accession>
<evidence type="ECO:0000256" key="4">
    <source>
        <dbReference type="ARBA" id="ARBA00023239"/>
    </source>
</evidence>
<dbReference type="AlphaFoldDB" id="A0A4Z0YTN8"/>
<dbReference type="PANTHER" id="PTHR12599:SF0">
    <property type="entry name" value="PTERIN-4-ALPHA-CARBINOLAMINE DEHYDRATASE"/>
    <property type="match status" value="1"/>
</dbReference>
<evidence type="ECO:0000256" key="2">
    <source>
        <dbReference type="ARBA" id="ARBA00006472"/>
    </source>
</evidence>
<keyword evidence="4" id="KW-0456">Lyase</keyword>
<dbReference type="GO" id="GO:0008124">
    <property type="term" value="F:4-alpha-hydroxytetrahydrobiopterin dehydratase activity"/>
    <property type="evidence" value="ECO:0007669"/>
    <property type="project" value="UniProtKB-EC"/>
</dbReference>
<comment type="catalytic activity">
    <reaction evidence="1">
        <text>(4aS,6R)-4a-hydroxy-L-erythro-5,6,7,8-tetrahydrobiopterin = (6R)-L-erythro-6,7-dihydrobiopterin + H2O</text>
        <dbReference type="Rhea" id="RHEA:11920"/>
        <dbReference type="ChEBI" id="CHEBI:15377"/>
        <dbReference type="ChEBI" id="CHEBI:15642"/>
        <dbReference type="ChEBI" id="CHEBI:43120"/>
        <dbReference type="EC" id="4.2.1.96"/>
    </reaction>
</comment>
<gene>
    <name evidence="6" type="ORF">E0Z10_g6304</name>
</gene>
<evidence type="ECO:0000256" key="1">
    <source>
        <dbReference type="ARBA" id="ARBA00001554"/>
    </source>
</evidence>
<dbReference type="EC" id="4.2.1.96" evidence="3"/>
<reference evidence="6 7" key="1">
    <citation type="submission" date="2019-03" db="EMBL/GenBank/DDBJ databases">
        <title>Draft genome sequence of Xylaria hypoxylon DSM 108379, a ubiquitous saprotrophic-parasitic fungi on hardwood.</title>
        <authorList>
            <person name="Buettner E."/>
            <person name="Leonhardt S."/>
            <person name="Gebauer A.M."/>
            <person name="Liers C."/>
            <person name="Hofrichter M."/>
            <person name="Kellner H."/>
        </authorList>
    </citation>
    <scope>NUCLEOTIDE SEQUENCE [LARGE SCALE GENOMIC DNA]</scope>
    <source>
        <strain evidence="6 7">DSM 108379</strain>
    </source>
</reference>
<dbReference type="OrthoDB" id="277398at2759"/>
<dbReference type="EMBL" id="SKBN01000127">
    <property type="protein sequence ID" value="TGJ82460.1"/>
    <property type="molecule type" value="Genomic_DNA"/>
</dbReference>